<dbReference type="AlphaFoldDB" id="A0AAV4NYK3"/>
<accession>A0AAV4NYK3</accession>
<dbReference type="Proteomes" id="UP001054837">
    <property type="component" value="Unassembled WGS sequence"/>
</dbReference>
<organism evidence="1 2">
    <name type="scientific">Caerostris darwini</name>
    <dbReference type="NCBI Taxonomy" id="1538125"/>
    <lineage>
        <taxon>Eukaryota</taxon>
        <taxon>Metazoa</taxon>
        <taxon>Ecdysozoa</taxon>
        <taxon>Arthropoda</taxon>
        <taxon>Chelicerata</taxon>
        <taxon>Arachnida</taxon>
        <taxon>Araneae</taxon>
        <taxon>Araneomorphae</taxon>
        <taxon>Entelegynae</taxon>
        <taxon>Araneoidea</taxon>
        <taxon>Araneidae</taxon>
        <taxon>Caerostris</taxon>
    </lineage>
</organism>
<protein>
    <submittedName>
        <fullName evidence="1">Uncharacterized protein</fullName>
    </submittedName>
</protein>
<sequence length="141" mass="16291">MTAPASRRLQALKFSQIALKIKRLSRRSNPLPEFIPIFQFHHPVPVIRLNLPGWSSSAESTTSPATDMQPLLDWRFEGQLVSHRQSEQLAVKISPPVLFVGVPREKNGMILEEGWRKGRLSCAFQEEWMRSIHQENMKKEF</sequence>
<keyword evidence="2" id="KW-1185">Reference proteome</keyword>
<proteinExistence type="predicted"/>
<evidence type="ECO:0000313" key="1">
    <source>
        <dbReference type="EMBL" id="GIX88137.1"/>
    </source>
</evidence>
<dbReference type="EMBL" id="BPLQ01002044">
    <property type="protein sequence ID" value="GIX88137.1"/>
    <property type="molecule type" value="Genomic_DNA"/>
</dbReference>
<comment type="caution">
    <text evidence="1">The sequence shown here is derived from an EMBL/GenBank/DDBJ whole genome shotgun (WGS) entry which is preliminary data.</text>
</comment>
<name>A0AAV4NYK3_9ARAC</name>
<evidence type="ECO:0000313" key="2">
    <source>
        <dbReference type="Proteomes" id="UP001054837"/>
    </source>
</evidence>
<gene>
    <name evidence="1" type="ORF">CDAR_377031</name>
</gene>
<reference evidence="1 2" key="1">
    <citation type="submission" date="2021-06" db="EMBL/GenBank/DDBJ databases">
        <title>Caerostris darwini draft genome.</title>
        <authorList>
            <person name="Kono N."/>
            <person name="Arakawa K."/>
        </authorList>
    </citation>
    <scope>NUCLEOTIDE SEQUENCE [LARGE SCALE GENOMIC DNA]</scope>
</reference>